<dbReference type="EMBL" id="JAXCGZ010003820">
    <property type="protein sequence ID" value="KAK7083056.1"/>
    <property type="molecule type" value="Genomic_DNA"/>
</dbReference>
<dbReference type="PROSITE" id="PS51184">
    <property type="entry name" value="JMJC"/>
    <property type="match status" value="1"/>
</dbReference>
<dbReference type="Proteomes" id="UP001381693">
    <property type="component" value="Unassembled WGS sequence"/>
</dbReference>
<evidence type="ECO:0000259" key="1">
    <source>
        <dbReference type="PROSITE" id="PS51184"/>
    </source>
</evidence>
<dbReference type="SMART" id="SM00558">
    <property type="entry name" value="JmjC"/>
    <property type="match status" value="1"/>
</dbReference>
<feature type="domain" description="JmjC" evidence="1">
    <location>
        <begin position="122"/>
        <end position="292"/>
    </location>
</feature>
<dbReference type="InterPro" id="IPR041667">
    <property type="entry name" value="Cupin_8"/>
</dbReference>
<dbReference type="GO" id="GO:0005737">
    <property type="term" value="C:cytoplasm"/>
    <property type="evidence" value="ECO:0007669"/>
    <property type="project" value="TreeGrafter"/>
</dbReference>
<dbReference type="Gene3D" id="1.10.287.1010">
    <property type="entry name" value="Clavaminate synthase-like"/>
    <property type="match status" value="1"/>
</dbReference>
<dbReference type="Pfam" id="PF13621">
    <property type="entry name" value="Cupin_8"/>
    <property type="match status" value="1"/>
</dbReference>
<sequence>MNGGGPEWDETHITKYFFPTEQIPRVSCTDPLADELISQEKPVVLTDTKLCDSALKWDLDYLAENMGNERYMVFVSKNNKFKYYDEAKMRVYKANFVPPTKRVDMTFQEFVKKLREWKPGDERAYLQQGLNNTFGHAIVLDFLQFNWQWLNVQQKKHKWGPLTSNLLLVGMEGNITPVHYDEQQNFFCQLVGYKRCILFAPEHYERLYPHPVYHPHDRQAQVDFDAPNFEKFPGLDKLEGWETVIGPGEVLYIPMYWWHHIESLRDLSHTVSVNFWYKGGPTESITYPLKPRQKLAVMRNVEKMLLEALKDPAEVGPLLRSLVLGRYTGDESLGE</sequence>
<dbReference type="SUPFAM" id="SSF51197">
    <property type="entry name" value="Clavaminate synthase-like"/>
    <property type="match status" value="1"/>
</dbReference>
<protein>
    <submittedName>
        <fullName evidence="2">Hypoxia-inducible factor 1-alpha inhibitor</fullName>
    </submittedName>
</protein>
<dbReference type="PANTHER" id="PTHR12461">
    <property type="entry name" value="HYPOXIA-INDUCIBLE FACTOR 1 ALPHA INHIBITOR-RELATED"/>
    <property type="match status" value="1"/>
</dbReference>
<dbReference type="GO" id="GO:0045746">
    <property type="term" value="P:negative regulation of Notch signaling pathway"/>
    <property type="evidence" value="ECO:0007669"/>
    <property type="project" value="TreeGrafter"/>
</dbReference>
<dbReference type="GO" id="GO:0036139">
    <property type="term" value="F:peptidyl-histidine dioxygenase activity"/>
    <property type="evidence" value="ECO:0007669"/>
    <property type="project" value="TreeGrafter"/>
</dbReference>
<gene>
    <name evidence="2" type="primary">HIF1AN</name>
    <name evidence="2" type="ORF">SK128_020271</name>
</gene>
<evidence type="ECO:0000313" key="3">
    <source>
        <dbReference type="Proteomes" id="UP001381693"/>
    </source>
</evidence>
<dbReference type="GO" id="GO:0005634">
    <property type="term" value="C:nucleus"/>
    <property type="evidence" value="ECO:0007669"/>
    <property type="project" value="TreeGrafter"/>
</dbReference>
<dbReference type="InterPro" id="IPR014710">
    <property type="entry name" value="RmlC-like_jellyroll"/>
</dbReference>
<reference evidence="2 3" key="1">
    <citation type="submission" date="2023-11" db="EMBL/GenBank/DDBJ databases">
        <title>Halocaridina rubra genome assembly.</title>
        <authorList>
            <person name="Smith C."/>
        </authorList>
    </citation>
    <scope>NUCLEOTIDE SEQUENCE [LARGE SCALE GENOMIC DNA]</scope>
    <source>
        <strain evidence="2">EP-1</strain>
        <tissue evidence="2">Whole</tissue>
    </source>
</reference>
<dbReference type="AlphaFoldDB" id="A0AAN8XF66"/>
<dbReference type="Gene3D" id="2.60.120.10">
    <property type="entry name" value="Jelly Rolls"/>
    <property type="match status" value="1"/>
</dbReference>
<name>A0AAN8XF66_HALRR</name>
<dbReference type="GO" id="GO:0036140">
    <property type="term" value="F:[protein]-asparagine 3-dioxygenase activity"/>
    <property type="evidence" value="ECO:0007669"/>
    <property type="project" value="TreeGrafter"/>
</dbReference>
<proteinExistence type="predicted"/>
<accession>A0AAN8XF66</accession>
<dbReference type="InterPro" id="IPR027452">
    <property type="entry name" value="FIH-1_dom_II"/>
</dbReference>
<dbReference type="GO" id="GO:0071532">
    <property type="term" value="F:ankyrin repeat binding"/>
    <property type="evidence" value="ECO:0007669"/>
    <property type="project" value="TreeGrafter"/>
</dbReference>
<dbReference type="FunFam" id="2.60.120.10:FF:000042">
    <property type="entry name" value="Hypoxia-inducible factor 1-alpha inhibitor"/>
    <property type="match status" value="1"/>
</dbReference>
<evidence type="ECO:0000313" key="2">
    <source>
        <dbReference type="EMBL" id="KAK7083056.1"/>
    </source>
</evidence>
<keyword evidence="3" id="KW-1185">Reference proteome</keyword>
<dbReference type="InterPro" id="IPR003347">
    <property type="entry name" value="JmjC_dom"/>
</dbReference>
<comment type="caution">
    <text evidence="2">The sequence shown here is derived from an EMBL/GenBank/DDBJ whole genome shotgun (WGS) entry which is preliminary data.</text>
</comment>
<organism evidence="2 3">
    <name type="scientific">Halocaridina rubra</name>
    <name type="common">Hawaiian red shrimp</name>
    <dbReference type="NCBI Taxonomy" id="373956"/>
    <lineage>
        <taxon>Eukaryota</taxon>
        <taxon>Metazoa</taxon>
        <taxon>Ecdysozoa</taxon>
        <taxon>Arthropoda</taxon>
        <taxon>Crustacea</taxon>
        <taxon>Multicrustacea</taxon>
        <taxon>Malacostraca</taxon>
        <taxon>Eumalacostraca</taxon>
        <taxon>Eucarida</taxon>
        <taxon>Decapoda</taxon>
        <taxon>Pleocyemata</taxon>
        <taxon>Caridea</taxon>
        <taxon>Atyoidea</taxon>
        <taxon>Atyidae</taxon>
        <taxon>Halocaridina</taxon>
    </lineage>
</organism>
<dbReference type="PANTHER" id="PTHR12461:SF105">
    <property type="entry name" value="HYPOXIA-INDUCIBLE FACTOR 1-ALPHA INHIBITOR"/>
    <property type="match status" value="1"/>
</dbReference>